<comment type="similarity">
    <text evidence="1 3">Belongs to the TPP enzyme family.</text>
</comment>
<dbReference type="GO" id="GO:0000287">
    <property type="term" value="F:magnesium ion binding"/>
    <property type="evidence" value="ECO:0007669"/>
    <property type="project" value="InterPro"/>
</dbReference>
<name>A0A239P3R0_9ACTN</name>
<dbReference type="EMBL" id="FZPH01000012">
    <property type="protein sequence ID" value="SNT60949.1"/>
    <property type="molecule type" value="Genomic_DNA"/>
</dbReference>
<keyword evidence="2 3" id="KW-0786">Thiamine pyrophosphate</keyword>
<evidence type="ECO:0000259" key="5">
    <source>
        <dbReference type="Pfam" id="PF02775"/>
    </source>
</evidence>
<dbReference type="Proteomes" id="UP000198362">
    <property type="component" value="Unassembled WGS sequence"/>
</dbReference>
<dbReference type="GO" id="GO:0003984">
    <property type="term" value="F:acetolactate synthase activity"/>
    <property type="evidence" value="ECO:0007669"/>
    <property type="project" value="TreeGrafter"/>
</dbReference>
<keyword evidence="8" id="KW-1185">Reference proteome</keyword>
<evidence type="ECO:0000256" key="3">
    <source>
        <dbReference type="RuleBase" id="RU362132"/>
    </source>
</evidence>
<dbReference type="GO" id="GO:0009097">
    <property type="term" value="P:isoleucine biosynthetic process"/>
    <property type="evidence" value="ECO:0007669"/>
    <property type="project" value="TreeGrafter"/>
</dbReference>
<proteinExistence type="inferred from homology"/>
<sequence length="551" mass="58389">MAGLRAQGVDRVFCVAGESYLPILDRLYDTAEIEVVTCRHEASAAFAAVADAKLTGHAGVCLVSRAPGATNAAIAAHSAAEDATPLVLIVGDVSTDERGRDSFQEIDCGQLFGGFTKGVWQLAHPPAAAEFLGRAFRVAESGTPGPVVLTVPEDVLYQRDPGPMSLTPVLAASATVRSADLAAVASTVRRARRPLLVAGGLLGSAKARATLRETSERLLLPILTSNKHQDLFDNRHPHYAGHLHNNTQAGQRALFERADVVLAVGTRLDATTTLGHRFPSGSVPDQALIHVYPDPARLGARHRPAIALAADPGTFLGSLAQTDPPTDPARVDWIDELHAFEVEKGRWQQHQADDGVPFGAVITALDDVTGGDIVVTVDSGTFTSWLYRYLRLTGNARMLGVTSSAMGFGVPAAVAAAMRLRRPVVAVVGDGGFLMTGSELATAVAHDLPLIVLIANNASYGTIRLHQERTYPGRVIATDLRNPDFARLAEAYGCLGLSIAEEADVAPVLRRAMGHGGPVVVDVRTSLQWITAYRRLALTQPLVAATSPRSL</sequence>
<feature type="domain" description="Thiamine pyrophosphate enzyme central" evidence="4">
    <location>
        <begin position="182"/>
        <end position="318"/>
    </location>
</feature>
<evidence type="ECO:0000256" key="2">
    <source>
        <dbReference type="ARBA" id="ARBA00023052"/>
    </source>
</evidence>
<dbReference type="InterPro" id="IPR029061">
    <property type="entry name" value="THDP-binding"/>
</dbReference>
<dbReference type="GO" id="GO:0030976">
    <property type="term" value="F:thiamine pyrophosphate binding"/>
    <property type="evidence" value="ECO:0007669"/>
    <property type="project" value="InterPro"/>
</dbReference>
<organism evidence="7 8">
    <name type="scientific">Asanoa hainanensis</name>
    <dbReference type="NCBI Taxonomy" id="560556"/>
    <lineage>
        <taxon>Bacteria</taxon>
        <taxon>Bacillati</taxon>
        <taxon>Actinomycetota</taxon>
        <taxon>Actinomycetes</taxon>
        <taxon>Micromonosporales</taxon>
        <taxon>Micromonosporaceae</taxon>
        <taxon>Asanoa</taxon>
    </lineage>
</organism>
<dbReference type="InterPro" id="IPR012001">
    <property type="entry name" value="Thiamin_PyroP_enz_TPP-bd_dom"/>
</dbReference>
<evidence type="ECO:0000259" key="4">
    <source>
        <dbReference type="Pfam" id="PF00205"/>
    </source>
</evidence>
<accession>A0A239P3R0</accession>
<dbReference type="Pfam" id="PF02775">
    <property type="entry name" value="TPP_enzyme_C"/>
    <property type="match status" value="1"/>
</dbReference>
<evidence type="ECO:0000256" key="1">
    <source>
        <dbReference type="ARBA" id="ARBA00007812"/>
    </source>
</evidence>
<dbReference type="PANTHER" id="PTHR18968">
    <property type="entry name" value="THIAMINE PYROPHOSPHATE ENZYMES"/>
    <property type="match status" value="1"/>
</dbReference>
<dbReference type="SUPFAM" id="SSF52467">
    <property type="entry name" value="DHS-like NAD/FAD-binding domain"/>
    <property type="match status" value="1"/>
</dbReference>
<dbReference type="CDD" id="cd00568">
    <property type="entry name" value="TPP_enzymes"/>
    <property type="match status" value="1"/>
</dbReference>
<dbReference type="Pfam" id="PF00205">
    <property type="entry name" value="TPP_enzyme_M"/>
    <property type="match status" value="1"/>
</dbReference>
<reference evidence="7 8" key="1">
    <citation type="submission" date="2017-06" db="EMBL/GenBank/DDBJ databases">
        <authorList>
            <person name="Kim H.J."/>
            <person name="Triplett B.A."/>
        </authorList>
    </citation>
    <scope>NUCLEOTIDE SEQUENCE [LARGE SCALE GENOMIC DNA]</scope>
    <source>
        <strain evidence="7 8">CGMCC 4.5593</strain>
    </source>
</reference>
<dbReference type="CDD" id="cd07035">
    <property type="entry name" value="TPP_PYR_POX_like"/>
    <property type="match status" value="1"/>
</dbReference>
<dbReference type="InterPro" id="IPR029035">
    <property type="entry name" value="DHS-like_NAD/FAD-binding_dom"/>
</dbReference>
<dbReference type="PANTHER" id="PTHR18968:SF120">
    <property type="entry name" value="ACETOLACTATE SYNTHASE LARGE SUBUNIT"/>
    <property type="match status" value="1"/>
</dbReference>
<dbReference type="InterPro" id="IPR011766">
    <property type="entry name" value="TPP_enzyme_TPP-bd"/>
</dbReference>
<dbReference type="InterPro" id="IPR045229">
    <property type="entry name" value="TPP_enz"/>
</dbReference>
<evidence type="ECO:0000313" key="7">
    <source>
        <dbReference type="EMBL" id="SNT60949.1"/>
    </source>
</evidence>
<gene>
    <name evidence="7" type="ORF">SAMN05421812_112256</name>
</gene>
<dbReference type="GO" id="GO:0009099">
    <property type="term" value="P:L-valine biosynthetic process"/>
    <property type="evidence" value="ECO:0007669"/>
    <property type="project" value="TreeGrafter"/>
</dbReference>
<protein>
    <submittedName>
        <fullName evidence="7">Acetolactate synthase-1/2/3 large subunit</fullName>
    </submittedName>
</protein>
<evidence type="ECO:0000313" key="8">
    <source>
        <dbReference type="Proteomes" id="UP000198362"/>
    </source>
</evidence>
<dbReference type="GO" id="GO:0005948">
    <property type="term" value="C:acetolactate synthase complex"/>
    <property type="evidence" value="ECO:0007669"/>
    <property type="project" value="TreeGrafter"/>
</dbReference>
<feature type="domain" description="Thiamine pyrophosphate enzyme N-terminal TPP-binding" evidence="6">
    <location>
        <begin position="4"/>
        <end position="107"/>
    </location>
</feature>
<dbReference type="SUPFAM" id="SSF52518">
    <property type="entry name" value="Thiamin diphosphate-binding fold (THDP-binding)"/>
    <property type="match status" value="2"/>
</dbReference>
<dbReference type="InterPro" id="IPR012000">
    <property type="entry name" value="Thiamin_PyroP_enz_cen_dom"/>
</dbReference>
<dbReference type="NCBIfam" id="NF006052">
    <property type="entry name" value="PRK08199.1"/>
    <property type="match status" value="1"/>
</dbReference>
<evidence type="ECO:0000259" key="6">
    <source>
        <dbReference type="Pfam" id="PF02776"/>
    </source>
</evidence>
<dbReference type="AlphaFoldDB" id="A0A239P3R0"/>
<dbReference type="Pfam" id="PF02776">
    <property type="entry name" value="TPP_enzyme_N"/>
    <property type="match status" value="1"/>
</dbReference>
<dbReference type="Gene3D" id="3.40.50.970">
    <property type="match status" value="2"/>
</dbReference>
<dbReference type="GO" id="GO:0050660">
    <property type="term" value="F:flavin adenine dinucleotide binding"/>
    <property type="evidence" value="ECO:0007669"/>
    <property type="project" value="TreeGrafter"/>
</dbReference>
<dbReference type="Gene3D" id="3.40.50.1220">
    <property type="entry name" value="TPP-binding domain"/>
    <property type="match status" value="1"/>
</dbReference>
<feature type="domain" description="Thiamine pyrophosphate enzyme TPP-binding" evidence="5">
    <location>
        <begin position="378"/>
        <end position="523"/>
    </location>
</feature>